<dbReference type="InterPro" id="IPR027417">
    <property type="entry name" value="P-loop_NTPase"/>
</dbReference>
<dbReference type="GO" id="GO:0002098">
    <property type="term" value="P:tRNA wobble uridine modification"/>
    <property type="evidence" value="ECO:0007669"/>
    <property type="project" value="InterPro"/>
</dbReference>
<evidence type="ECO:0000256" key="2">
    <source>
        <dbReference type="ARBA" id="ARBA00004496"/>
    </source>
</evidence>
<comment type="pathway">
    <text evidence="3">tRNA modification; 5-methoxycarbonylmethyl-2-thiouridine-tRNA biosynthesis.</text>
</comment>
<keyword evidence="8" id="KW-0539">Nucleus</keyword>
<reference evidence="10 11" key="1">
    <citation type="journal article" date="2019" name="Sci. Rep.">
        <title>Comparative genomics of chytrid fungi reveal insights into the obligate biotrophic and pathogenic lifestyle of Synchytrium endobioticum.</title>
        <authorList>
            <person name="van de Vossenberg B.T.L.H."/>
            <person name="Warris S."/>
            <person name="Nguyen H.D.T."/>
            <person name="van Gent-Pelzer M.P.E."/>
            <person name="Joly D.L."/>
            <person name="van de Geest H.C."/>
            <person name="Bonants P.J.M."/>
            <person name="Smith D.S."/>
            <person name="Levesque C.A."/>
            <person name="van der Lee T.A.J."/>
        </authorList>
    </citation>
    <scope>NUCLEOTIDE SEQUENCE [LARGE SCALE GENOMIC DNA]</scope>
    <source>
        <strain evidence="10 11">CBS 675.73</strain>
    </source>
</reference>
<dbReference type="STRING" id="246404.A0A507FK61"/>
<evidence type="ECO:0000256" key="6">
    <source>
        <dbReference type="ARBA" id="ARBA00022490"/>
    </source>
</evidence>
<feature type="compositionally biased region" description="Low complexity" evidence="9">
    <location>
        <begin position="408"/>
        <end position="430"/>
    </location>
</feature>
<keyword evidence="11" id="KW-1185">Reference proteome</keyword>
<dbReference type="Pfam" id="PF05625">
    <property type="entry name" value="PAXNEB"/>
    <property type="match status" value="1"/>
</dbReference>
<comment type="subcellular location">
    <subcellularLocation>
        <location evidence="2">Cytoplasm</location>
    </subcellularLocation>
    <subcellularLocation>
        <location evidence="1">Nucleus</location>
    </subcellularLocation>
</comment>
<dbReference type="PANTHER" id="PTHR12896:SF1">
    <property type="entry name" value="ELONGATOR COMPLEX PROTEIN 4"/>
    <property type="match status" value="1"/>
</dbReference>
<evidence type="ECO:0000256" key="8">
    <source>
        <dbReference type="ARBA" id="ARBA00023242"/>
    </source>
</evidence>
<comment type="caution">
    <text evidence="10">The sequence shown here is derived from an EMBL/GenBank/DDBJ whole genome shotgun (WGS) entry which is preliminary data.</text>
</comment>
<dbReference type="OrthoDB" id="289162at2759"/>
<dbReference type="UniPathway" id="UPA00988"/>
<evidence type="ECO:0000256" key="5">
    <source>
        <dbReference type="ARBA" id="ARBA00020265"/>
    </source>
</evidence>
<dbReference type="InterPro" id="IPR008728">
    <property type="entry name" value="Elongator_complex_protein_4"/>
</dbReference>
<dbReference type="GO" id="GO:0033588">
    <property type="term" value="C:elongator holoenzyme complex"/>
    <property type="evidence" value="ECO:0007669"/>
    <property type="project" value="InterPro"/>
</dbReference>
<name>A0A507FK61_9FUNG</name>
<evidence type="ECO:0000256" key="3">
    <source>
        <dbReference type="ARBA" id="ARBA00005043"/>
    </source>
</evidence>
<dbReference type="CDD" id="cd19494">
    <property type="entry name" value="Elp4"/>
    <property type="match status" value="1"/>
</dbReference>
<dbReference type="GO" id="GO:0008023">
    <property type="term" value="C:transcription elongation factor complex"/>
    <property type="evidence" value="ECO:0007669"/>
    <property type="project" value="TreeGrafter"/>
</dbReference>
<proteinExistence type="inferred from homology"/>
<dbReference type="EMBL" id="QEAP01000041">
    <property type="protein sequence ID" value="TPX76612.1"/>
    <property type="molecule type" value="Genomic_DNA"/>
</dbReference>
<gene>
    <name evidence="10" type="ORF">CcCBS67573_g02082</name>
</gene>
<evidence type="ECO:0000256" key="7">
    <source>
        <dbReference type="ARBA" id="ARBA00022694"/>
    </source>
</evidence>
<evidence type="ECO:0000313" key="11">
    <source>
        <dbReference type="Proteomes" id="UP000320333"/>
    </source>
</evidence>
<dbReference type="AlphaFoldDB" id="A0A507FK61"/>
<feature type="region of interest" description="Disordered" evidence="9">
    <location>
        <begin position="395"/>
        <end position="434"/>
    </location>
</feature>
<evidence type="ECO:0000256" key="4">
    <source>
        <dbReference type="ARBA" id="ARBA00007573"/>
    </source>
</evidence>
<evidence type="ECO:0000256" key="9">
    <source>
        <dbReference type="SAM" id="MobiDB-lite"/>
    </source>
</evidence>
<keyword evidence="7" id="KW-0819">tRNA processing</keyword>
<dbReference type="Gene3D" id="3.40.50.300">
    <property type="entry name" value="P-loop containing nucleotide triphosphate hydrolases"/>
    <property type="match status" value="1"/>
</dbReference>
<dbReference type="PANTHER" id="PTHR12896">
    <property type="entry name" value="PAX6 NEIGHBOR PROTEIN PAXNEB"/>
    <property type="match status" value="1"/>
</dbReference>
<dbReference type="GO" id="GO:0005737">
    <property type="term" value="C:cytoplasm"/>
    <property type="evidence" value="ECO:0007669"/>
    <property type="project" value="UniProtKB-SubCell"/>
</dbReference>
<accession>A0A507FK61</accession>
<evidence type="ECO:0000313" key="10">
    <source>
        <dbReference type="EMBL" id="TPX76612.1"/>
    </source>
</evidence>
<comment type="similarity">
    <text evidence="4">Belongs to the ELP4 family.</text>
</comment>
<evidence type="ECO:0000256" key="1">
    <source>
        <dbReference type="ARBA" id="ARBA00004123"/>
    </source>
</evidence>
<protein>
    <recommendedName>
        <fullName evidence="5">Elongator complex protein 4</fullName>
    </recommendedName>
</protein>
<dbReference type="Proteomes" id="UP000320333">
    <property type="component" value="Unassembled WGS sequence"/>
</dbReference>
<keyword evidence="6" id="KW-0963">Cytoplasm</keyword>
<organism evidence="10 11">
    <name type="scientific">Chytriomyces confervae</name>
    <dbReference type="NCBI Taxonomy" id="246404"/>
    <lineage>
        <taxon>Eukaryota</taxon>
        <taxon>Fungi</taxon>
        <taxon>Fungi incertae sedis</taxon>
        <taxon>Chytridiomycota</taxon>
        <taxon>Chytridiomycota incertae sedis</taxon>
        <taxon>Chytridiomycetes</taxon>
        <taxon>Chytridiales</taxon>
        <taxon>Chytriomycetaceae</taxon>
        <taxon>Chytriomyces</taxon>
    </lineage>
</organism>
<sequence length="454" mass="47745">MSFRKRVGAETLQPVLGTRISSVSGKSVCSFGVASLDSSVGECAVGSLTLINSDRCSDYARLIASYFAAQAIASGNVLAVAASSLSALSSPEKVANDGTGVTNPANSSACEQFVQRLMLKIDDADADSAADDADSEDVDLGSSGVGSNPRTLGLASLRSDRDKMAIAWRYQAMPRMSSPASVTNSAASAGPYCCKFDITKTVAPATLDAASIALISVETWASLTSAELYTNLLDSIRSIIDQGKFRNSVNSLTPNLLRIVLDDVGSPSWGIDAGSEIALKAIFKFLTCLRALLRDSRAVCMLTISAYTFKGHHVGISTNPYMQMLQHACDLVLEVESFSGSKRSFSEHFTTEYHGFLHVHKTPLIHTLSGTSRLSASDIHSLAFKARRKRFLVEPFRLPPEKEDTPPSSSSGANASAGASGSGKEAGAAKRASKNISAVSGCGVEGGGKSLLDF</sequence>